<evidence type="ECO:0000259" key="5">
    <source>
        <dbReference type="Pfam" id="PF17954"/>
    </source>
</evidence>
<dbReference type="PIRSF" id="PIRSF006232">
    <property type="entry name" value="Pirin"/>
    <property type="match status" value="1"/>
</dbReference>
<dbReference type="InterPro" id="IPR012093">
    <property type="entry name" value="Pirin"/>
</dbReference>
<dbReference type="Pfam" id="PF02678">
    <property type="entry name" value="Pirin"/>
    <property type="match status" value="1"/>
</dbReference>
<feature type="domain" description="Pirin N-terminal" evidence="4">
    <location>
        <begin position="9"/>
        <end position="120"/>
    </location>
</feature>
<name>A0A9W6LQJ5_9HYPH</name>
<feature type="binding site" evidence="2">
    <location>
        <position position="60"/>
    </location>
    <ligand>
        <name>Fe cation</name>
        <dbReference type="ChEBI" id="CHEBI:24875"/>
    </ligand>
</feature>
<feature type="binding site" evidence="2">
    <location>
        <position position="102"/>
    </location>
    <ligand>
        <name>Fe cation</name>
        <dbReference type="ChEBI" id="CHEBI:24875"/>
    </ligand>
</feature>
<comment type="cofactor">
    <cofactor evidence="2">
        <name>Fe cation</name>
        <dbReference type="ChEBI" id="CHEBI:24875"/>
    </cofactor>
    <text evidence="2">Binds 1 Fe cation per subunit.</text>
</comment>
<comment type="similarity">
    <text evidence="1 3">Belongs to the pirin family.</text>
</comment>
<proteinExistence type="inferred from homology"/>
<dbReference type="InterPro" id="IPR011051">
    <property type="entry name" value="RmlC_Cupin_sf"/>
</dbReference>
<evidence type="ECO:0000259" key="4">
    <source>
        <dbReference type="Pfam" id="PF02678"/>
    </source>
</evidence>
<dbReference type="EMBL" id="BSEC01000001">
    <property type="protein sequence ID" value="GLI91431.1"/>
    <property type="molecule type" value="Genomic_DNA"/>
</dbReference>
<dbReference type="CDD" id="cd20311">
    <property type="entry name" value="cupin_Yhhw_C"/>
    <property type="match status" value="1"/>
</dbReference>
<keyword evidence="2" id="KW-0408">Iron</keyword>
<dbReference type="RefSeq" id="WP_281800074.1">
    <property type="nucleotide sequence ID" value="NZ_BSEC01000001.1"/>
</dbReference>
<dbReference type="CDD" id="cd02910">
    <property type="entry name" value="cupin_Yhhw_N"/>
    <property type="match status" value="1"/>
</dbReference>
<dbReference type="AlphaFoldDB" id="A0A9W6LQJ5"/>
<evidence type="ECO:0000256" key="3">
    <source>
        <dbReference type="RuleBase" id="RU003457"/>
    </source>
</evidence>
<evidence type="ECO:0000256" key="1">
    <source>
        <dbReference type="ARBA" id="ARBA00008416"/>
    </source>
</evidence>
<dbReference type="InterPro" id="IPR003829">
    <property type="entry name" value="Pirin_N_dom"/>
</dbReference>
<evidence type="ECO:0000313" key="7">
    <source>
        <dbReference type="Proteomes" id="UP001144323"/>
    </source>
</evidence>
<sequence>MQTTIRKADQRGGVQLGWLDSRHTFSFGDYYDPAHMGFGPLRVINEDRVAPGGGFPTHPHRDMEIISYVLDGALAHKDSTGAAGVVRSGDVQRMTAGTGVRHSEYNASDAEPAHFLQIWIVPERAGLAPGYEQKRFSPEEMRGRLRLIAAPDARDGALLIHQDAEVYATRLGAGETVRRALAEGRRVWIQVARGGLTVNGAELGAGDGLAATGPGEVVLETASEAEALLFDLPL</sequence>
<dbReference type="SUPFAM" id="SSF51182">
    <property type="entry name" value="RmlC-like cupins"/>
    <property type="match status" value="1"/>
</dbReference>
<evidence type="ECO:0000313" key="6">
    <source>
        <dbReference type="EMBL" id="GLI91431.1"/>
    </source>
</evidence>
<dbReference type="GO" id="GO:0046872">
    <property type="term" value="F:metal ion binding"/>
    <property type="evidence" value="ECO:0007669"/>
    <property type="project" value="UniProtKB-KW"/>
</dbReference>
<organism evidence="6 7">
    <name type="scientific">Methylocystis echinoides</name>
    <dbReference type="NCBI Taxonomy" id="29468"/>
    <lineage>
        <taxon>Bacteria</taxon>
        <taxon>Pseudomonadati</taxon>
        <taxon>Pseudomonadota</taxon>
        <taxon>Alphaproteobacteria</taxon>
        <taxon>Hyphomicrobiales</taxon>
        <taxon>Methylocystaceae</taxon>
        <taxon>Methylocystis</taxon>
    </lineage>
</organism>
<dbReference type="PANTHER" id="PTHR43212:SF3">
    <property type="entry name" value="QUERCETIN 2,3-DIOXYGENASE"/>
    <property type="match status" value="1"/>
</dbReference>
<dbReference type="Proteomes" id="UP001144323">
    <property type="component" value="Unassembled WGS sequence"/>
</dbReference>
<reference evidence="6" key="1">
    <citation type="journal article" date="2023" name="Int. J. Syst. Evol. Microbiol.">
        <title>Methylocystis iwaonis sp. nov., a type II methane-oxidizing bacterium from surface soil of a rice paddy field in Japan, and emended description of the genus Methylocystis (ex Whittenbury et al. 1970) Bowman et al. 1993.</title>
        <authorList>
            <person name="Kaise H."/>
            <person name="Sawadogo J.B."/>
            <person name="Alam M.S."/>
            <person name="Ueno C."/>
            <person name="Dianou D."/>
            <person name="Shinjo R."/>
            <person name="Asakawa S."/>
        </authorList>
    </citation>
    <scope>NUCLEOTIDE SEQUENCE</scope>
    <source>
        <strain evidence="6">LMG27198</strain>
    </source>
</reference>
<dbReference type="InterPro" id="IPR041602">
    <property type="entry name" value="Quercetinase_C"/>
</dbReference>
<keyword evidence="2" id="KW-0479">Metal-binding</keyword>
<feature type="binding site" evidence="2">
    <location>
        <position position="58"/>
    </location>
    <ligand>
        <name>Fe cation</name>
        <dbReference type="ChEBI" id="CHEBI:24875"/>
    </ligand>
</feature>
<comment type="caution">
    <text evidence="6">The sequence shown here is derived from an EMBL/GenBank/DDBJ whole genome shotgun (WGS) entry which is preliminary data.</text>
</comment>
<protein>
    <submittedName>
        <fullName evidence="6">Quercetin 2,3-dioxygenase</fullName>
    </submittedName>
</protein>
<dbReference type="InterPro" id="IPR014710">
    <property type="entry name" value="RmlC-like_jellyroll"/>
</dbReference>
<feature type="binding site" evidence="2">
    <location>
        <position position="104"/>
    </location>
    <ligand>
        <name>Fe cation</name>
        <dbReference type="ChEBI" id="CHEBI:24875"/>
    </ligand>
</feature>
<accession>A0A9W6LQJ5</accession>
<gene>
    <name evidence="6" type="ORF">LMG27198_04230</name>
</gene>
<feature type="domain" description="Quercetin 2,3-dioxygenase C-terminal cupin" evidence="5">
    <location>
        <begin position="147"/>
        <end position="232"/>
    </location>
</feature>
<keyword evidence="7" id="KW-1185">Reference proteome</keyword>
<evidence type="ECO:0000256" key="2">
    <source>
        <dbReference type="PIRSR" id="PIRSR006232-1"/>
    </source>
</evidence>
<dbReference type="Pfam" id="PF17954">
    <property type="entry name" value="Pirin_C_2"/>
    <property type="match status" value="1"/>
</dbReference>
<dbReference type="Gene3D" id="2.60.120.10">
    <property type="entry name" value="Jelly Rolls"/>
    <property type="match status" value="2"/>
</dbReference>
<dbReference type="PANTHER" id="PTHR43212">
    <property type="entry name" value="QUERCETIN 2,3-DIOXYGENASE"/>
    <property type="match status" value="1"/>
</dbReference>